<dbReference type="PANTHER" id="PTHR21310">
    <property type="entry name" value="AMINOGLYCOSIDE PHOSPHOTRANSFERASE-RELATED-RELATED"/>
    <property type="match status" value="1"/>
</dbReference>
<gene>
    <name evidence="2" type="ORF">D3872_24760</name>
</gene>
<keyword evidence="3" id="KW-1185">Reference proteome</keyword>
<dbReference type="PANTHER" id="PTHR21310:SF57">
    <property type="entry name" value="BLR2944 PROTEIN"/>
    <property type="match status" value="1"/>
</dbReference>
<dbReference type="AlphaFoldDB" id="A0A418X7E3"/>
<dbReference type="OrthoDB" id="179763at2"/>
<dbReference type="CDD" id="cd05154">
    <property type="entry name" value="ACAD10_11_N-like"/>
    <property type="match status" value="1"/>
</dbReference>
<keyword evidence="2" id="KW-0808">Transferase</keyword>
<evidence type="ECO:0000259" key="1">
    <source>
        <dbReference type="Pfam" id="PF01636"/>
    </source>
</evidence>
<dbReference type="SUPFAM" id="SSF56112">
    <property type="entry name" value="Protein kinase-like (PK-like)"/>
    <property type="match status" value="1"/>
</dbReference>
<dbReference type="Gene3D" id="3.30.200.20">
    <property type="entry name" value="Phosphorylase Kinase, domain 1"/>
    <property type="match status" value="1"/>
</dbReference>
<dbReference type="Pfam" id="PF01636">
    <property type="entry name" value="APH"/>
    <property type="match status" value="1"/>
</dbReference>
<dbReference type="Proteomes" id="UP000284006">
    <property type="component" value="Unassembled WGS sequence"/>
</dbReference>
<feature type="domain" description="Aminoglycoside phosphotransferase" evidence="1">
    <location>
        <begin position="170"/>
        <end position="412"/>
    </location>
</feature>
<dbReference type="RefSeq" id="WP_119813258.1">
    <property type="nucleotide sequence ID" value="NZ_QYUP01000198.1"/>
</dbReference>
<evidence type="ECO:0000313" key="3">
    <source>
        <dbReference type="Proteomes" id="UP000284006"/>
    </source>
</evidence>
<dbReference type="Gene3D" id="3.90.1200.10">
    <property type="match status" value="1"/>
</dbReference>
<protein>
    <submittedName>
        <fullName evidence="2">Phosphotransferase family protein</fullName>
    </submittedName>
</protein>
<name>A0A418X7E3_9BURK</name>
<accession>A0A418X7E3</accession>
<dbReference type="GO" id="GO:0016740">
    <property type="term" value="F:transferase activity"/>
    <property type="evidence" value="ECO:0007669"/>
    <property type="project" value="UniProtKB-KW"/>
</dbReference>
<dbReference type="InterPro" id="IPR002575">
    <property type="entry name" value="Aminoglycoside_PTrfase"/>
</dbReference>
<dbReference type="InterPro" id="IPR041726">
    <property type="entry name" value="ACAD10_11_N"/>
</dbReference>
<dbReference type="InterPro" id="IPR011009">
    <property type="entry name" value="Kinase-like_dom_sf"/>
</dbReference>
<sequence>MNDIEPSLISAKLRSILAAVREDLRPELATPQARLRAELIDLLLTRLAVETDADGAGGAYQAKLQQLLDAAAPAPAASEALRARALSDRLLAADLGDPVQRVQTAQLVAAVAALECKRRAEVEERVVAAARAQPGGKRSSNELAIAPAALTAYLRQRFPDDASIAADTLTTVPGGRSKGTIVVELSGAAGPRSIVLRRDFDASVTGTSVSYEYPIVRAAWRGGLPVPEPLWLEDDPAAIGGRFIAFSRVPGRAMGTLFASDATPAFVREFAAALARLHALDIDQAGLADQLYWGREAHPVRAMLASFRQRYRANVPATPLMDAAFAWLDLQIDGIGVERALVHGDAGLHNTMGDGERLTALLDWEFAHAGDPAEDLTYCKYLVERILPWDEFMAAYLAHGGRPVSEQRMRFFTVWRTLHLAILTGGAQTLFESGGDQDLRIAGIGYTTFPRQLRDLAANLAAYTGEVQP</sequence>
<comment type="caution">
    <text evidence="2">The sequence shown here is derived from an EMBL/GenBank/DDBJ whole genome shotgun (WGS) entry which is preliminary data.</text>
</comment>
<dbReference type="InterPro" id="IPR051678">
    <property type="entry name" value="AGP_Transferase"/>
</dbReference>
<evidence type="ECO:0000313" key="2">
    <source>
        <dbReference type="EMBL" id="RJG08283.1"/>
    </source>
</evidence>
<proteinExistence type="predicted"/>
<reference evidence="2 3" key="1">
    <citation type="submission" date="2018-09" db="EMBL/GenBank/DDBJ databases">
        <authorList>
            <person name="Zhu H."/>
        </authorList>
    </citation>
    <scope>NUCLEOTIDE SEQUENCE [LARGE SCALE GENOMIC DNA]</scope>
    <source>
        <strain evidence="2 3">K1S02-61</strain>
    </source>
</reference>
<organism evidence="2 3">
    <name type="scientific">Massilia cavernae</name>
    <dbReference type="NCBI Taxonomy" id="2320864"/>
    <lineage>
        <taxon>Bacteria</taxon>
        <taxon>Pseudomonadati</taxon>
        <taxon>Pseudomonadota</taxon>
        <taxon>Betaproteobacteria</taxon>
        <taxon>Burkholderiales</taxon>
        <taxon>Oxalobacteraceae</taxon>
        <taxon>Telluria group</taxon>
        <taxon>Massilia</taxon>
    </lineage>
</organism>
<dbReference type="EMBL" id="QYUP01000198">
    <property type="protein sequence ID" value="RJG08283.1"/>
    <property type="molecule type" value="Genomic_DNA"/>
</dbReference>